<protein>
    <submittedName>
        <fullName evidence="2">Uncharacterized protein</fullName>
    </submittedName>
</protein>
<keyword evidence="1" id="KW-1133">Transmembrane helix</keyword>
<accession>A0A343JB59</accession>
<reference evidence="2 3" key="1">
    <citation type="submission" date="2016-08" db="EMBL/GenBank/DDBJ databases">
        <title>Complete Genome Sequence Of The Indigo Reducing Clostridium isatidis DSM15098.</title>
        <authorList>
            <person name="Little G.T."/>
            <person name="Minton N.P."/>
        </authorList>
    </citation>
    <scope>NUCLEOTIDE SEQUENCE [LARGE SCALE GENOMIC DNA]</scope>
    <source>
        <strain evidence="2 3">DSM 15098</strain>
    </source>
</reference>
<dbReference type="RefSeq" id="WP_119864901.1">
    <property type="nucleotide sequence ID" value="NZ_CP016786.1"/>
</dbReference>
<gene>
    <name evidence="2" type="ORF">BEN51_04540</name>
</gene>
<organism evidence="2 3">
    <name type="scientific">Clostridium isatidis</name>
    <dbReference type="NCBI Taxonomy" id="182773"/>
    <lineage>
        <taxon>Bacteria</taxon>
        <taxon>Bacillati</taxon>
        <taxon>Bacillota</taxon>
        <taxon>Clostridia</taxon>
        <taxon>Eubacteriales</taxon>
        <taxon>Clostridiaceae</taxon>
        <taxon>Clostridium</taxon>
    </lineage>
</organism>
<name>A0A343JB59_9CLOT</name>
<evidence type="ECO:0000256" key="1">
    <source>
        <dbReference type="SAM" id="Phobius"/>
    </source>
</evidence>
<dbReference type="OrthoDB" id="1900545at2"/>
<dbReference type="KEGG" id="cia:BEN51_04540"/>
<feature type="transmembrane region" description="Helical" evidence="1">
    <location>
        <begin position="12"/>
        <end position="31"/>
    </location>
</feature>
<feature type="transmembrane region" description="Helical" evidence="1">
    <location>
        <begin position="43"/>
        <end position="63"/>
    </location>
</feature>
<keyword evidence="3" id="KW-1185">Reference proteome</keyword>
<dbReference type="EMBL" id="CP016786">
    <property type="protein sequence ID" value="ASW42767.1"/>
    <property type="molecule type" value="Genomic_DNA"/>
</dbReference>
<evidence type="ECO:0000313" key="2">
    <source>
        <dbReference type="EMBL" id="ASW42767.1"/>
    </source>
</evidence>
<dbReference type="Proteomes" id="UP000264883">
    <property type="component" value="Chromosome"/>
</dbReference>
<proteinExistence type="predicted"/>
<evidence type="ECO:0000313" key="3">
    <source>
        <dbReference type="Proteomes" id="UP000264883"/>
    </source>
</evidence>
<keyword evidence="1" id="KW-0812">Transmembrane</keyword>
<dbReference type="AlphaFoldDB" id="A0A343JB59"/>
<sequence>MWSEKRDLEGDMIFAIFPIVLNIGINFLYYIKGASYESIEAVNNINSSSIFIIFICCLLNFFGKRKKLSKEEKKELIHGGLSKKVIKTRMANA</sequence>
<keyword evidence="1" id="KW-0472">Membrane</keyword>